<comment type="subcellular location">
    <subcellularLocation>
        <location evidence="1 18">Cell membrane</location>
        <topology evidence="1 18">Multi-pass membrane protein</topology>
    </subcellularLocation>
</comment>
<name>A0A158L443_9BURK</name>
<dbReference type="GO" id="GO:0005886">
    <property type="term" value="C:plasma membrane"/>
    <property type="evidence" value="ECO:0007669"/>
    <property type="project" value="UniProtKB-SubCell"/>
</dbReference>
<proteinExistence type="inferred from homology"/>
<feature type="transmembrane region" description="Helical" evidence="18">
    <location>
        <begin position="114"/>
        <end position="137"/>
    </location>
</feature>
<evidence type="ECO:0000256" key="17">
    <source>
        <dbReference type="RuleBase" id="RU000370"/>
    </source>
</evidence>
<evidence type="ECO:0000256" key="15">
    <source>
        <dbReference type="ARBA" id="ARBA00023136"/>
    </source>
</evidence>
<dbReference type="UniPathway" id="UPA00705"/>
<feature type="transmembrane region" description="Helical" evidence="18">
    <location>
        <begin position="353"/>
        <end position="373"/>
    </location>
</feature>
<comment type="function">
    <text evidence="18">Cytochrome c oxidase is the component of the respiratory chain that catalyzes the reduction of oxygen to water. Subunits 1-3 form the functional core of the enzyme complex. CO I is the catalytic subunit of the enzyme. Electrons originating in cytochrome c are transferred via the copper A center of subunit 2 and heme A of subunit 1 to the bimetallic center formed by heme A3 and copper B.</text>
</comment>
<feature type="transmembrane region" description="Helical" evidence="18">
    <location>
        <begin position="458"/>
        <end position="480"/>
    </location>
</feature>
<evidence type="ECO:0000256" key="5">
    <source>
        <dbReference type="ARBA" id="ARBA00022475"/>
    </source>
</evidence>
<evidence type="ECO:0000313" key="21">
    <source>
        <dbReference type="Proteomes" id="UP000055019"/>
    </source>
</evidence>
<evidence type="ECO:0000256" key="4">
    <source>
        <dbReference type="ARBA" id="ARBA00022448"/>
    </source>
</evidence>
<dbReference type="InterPro" id="IPR023616">
    <property type="entry name" value="Cyt_c_oxase-like_su1_dom"/>
</dbReference>
<evidence type="ECO:0000256" key="9">
    <source>
        <dbReference type="ARBA" id="ARBA00022723"/>
    </source>
</evidence>
<keyword evidence="10" id="KW-1278">Translocase</keyword>
<dbReference type="InterPro" id="IPR000883">
    <property type="entry name" value="Cyt_C_Oxase_1"/>
</dbReference>
<keyword evidence="11 17" id="KW-0249">Electron transport</keyword>
<dbReference type="NCBIfam" id="TIGR02891">
    <property type="entry name" value="CtaD_CoxA"/>
    <property type="match status" value="1"/>
</dbReference>
<gene>
    <name evidence="20" type="ORF">AWB74_08405</name>
</gene>
<feature type="transmembrane region" description="Helical" evidence="18">
    <location>
        <begin position="632"/>
        <end position="648"/>
    </location>
</feature>
<feature type="transmembrane region" description="Helical" evidence="18">
    <location>
        <begin position="385"/>
        <end position="408"/>
    </location>
</feature>
<evidence type="ECO:0000256" key="16">
    <source>
        <dbReference type="ARBA" id="ARBA00047816"/>
    </source>
</evidence>
<dbReference type="Gene3D" id="1.10.287.70">
    <property type="match status" value="1"/>
</dbReference>
<keyword evidence="21" id="KW-1185">Reference proteome</keyword>
<evidence type="ECO:0000256" key="6">
    <source>
        <dbReference type="ARBA" id="ARBA00022617"/>
    </source>
</evidence>
<evidence type="ECO:0000259" key="19">
    <source>
        <dbReference type="PROSITE" id="PS50855"/>
    </source>
</evidence>
<dbReference type="PANTHER" id="PTHR10422:SF35">
    <property type="entry name" value="CYTOCHROME BO(3) UBIQUINOL OXIDASE SUBUNIT 1"/>
    <property type="match status" value="1"/>
</dbReference>
<comment type="similarity">
    <text evidence="3 17">Belongs to the heme-copper respiratory oxidase family.</text>
</comment>
<evidence type="ECO:0000256" key="18">
    <source>
        <dbReference type="RuleBase" id="RU363061"/>
    </source>
</evidence>
<dbReference type="GO" id="GO:0015990">
    <property type="term" value="P:electron transport coupled proton transport"/>
    <property type="evidence" value="ECO:0007669"/>
    <property type="project" value="InterPro"/>
</dbReference>
<dbReference type="PROSITE" id="PS50855">
    <property type="entry name" value="COX1"/>
    <property type="match status" value="1"/>
</dbReference>
<feature type="transmembrane region" description="Helical" evidence="18">
    <location>
        <begin position="70"/>
        <end position="94"/>
    </location>
</feature>
<feature type="transmembrane region" description="Helical" evidence="18">
    <location>
        <begin position="428"/>
        <end position="446"/>
    </location>
</feature>
<dbReference type="AlphaFoldDB" id="A0A158L443"/>
<keyword evidence="4 17" id="KW-0813">Transport</keyword>
<feature type="transmembrane region" description="Helical" evidence="18">
    <location>
        <begin position="500"/>
        <end position="524"/>
    </location>
</feature>
<evidence type="ECO:0000256" key="7">
    <source>
        <dbReference type="ARBA" id="ARBA00022660"/>
    </source>
</evidence>
<keyword evidence="9 18" id="KW-0479">Metal-binding</keyword>
<feature type="transmembrane region" description="Helical" evidence="18">
    <location>
        <begin position="609"/>
        <end position="626"/>
    </location>
</feature>
<evidence type="ECO:0000256" key="11">
    <source>
        <dbReference type="ARBA" id="ARBA00022982"/>
    </source>
</evidence>
<feature type="transmembrane region" description="Helical" evidence="18">
    <location>
        <begin position="233"/>
        <end position="260"/>
    </location>
</feature>
<accession>A0A158L443</accession>
<feature type="transmembrane region" description="Helical" evidence="18">
    <location>
        <begin position="195"/>
        <end position="221"/>
    </location>
</feature>
<feature type="transmembrane region" description="Helical" evidence="18">
    <location>
        <begin position="149"/>
        <end position="168"/>
    </location>
</feature>
<feature type="domain" description="Cytochrome oxidase subunit I profile" evidence="19">
    <location>
        <begin position="41"/>
        <end position="563"/>
    </location>
</feature>
<evidence type="ECO:0000313" key="20">
    <source>
        <dbReference type="EMBL" id="SAL88102.1"/>
    </source>
</evidence>
<evidence type="ECO:0000256" key="1">
    <source>
        <dbReference type="ARBA" id="ARBA00004651"/>
    </source>
</evidence>
<dbReference type="Pfam" id="PF00115">
    <property type="entry name" value="COX1"/>
    <property type="match status" value="1"/>
</dbReference>
<sequence length="664" mass="74247">MLLNFAYPIREDLARLLGVSLVLQVSAFRGYLLKKTDRAISFVAEHWSHSSRNFFGMLSAINHKTIARRFIVTTFVFFLLAGVLALIMRTQLAFPDQRLIGPNLYNELFTMHGTTMMFLFAVPVMQAVAAYLVPLMIGARSIAFPRMNAYAYWVFLFGGLLLFGALAVNTAPNAGWFSYVPLAGPDYSPNKGADIWAQMITFTELSGLLEAVVLITTIFKMRAPGMSLNRMPLFVWATLVTQFMVIFAMPAVMLCSTALILDRLVGTHFYNPAKGGDVLLWQHLFWFFGHPEVYLVFIPPLGFISSIIPTFARRPVFGYPAMVLSLIATAFLAFGLWVHHMFATNVPELGKSFFTAASLMIAIPSAIQIFCWIGTLWTGKLNLRVPLLFVLAFFFILVMGGMTGIMVASVPLDLQVHDTYFVVAHLHYVLFGGGVFPLFGAFFYWFPKFAGRMLGERLGKWQFWLFFIGFNLTFFPMHLLGLEGMPRRVWTYPHGLGWDGMNFTATIGAYMIALSVLLFIVNVVKSVRSDERAPADPWGAGTLEWSVPSPPPPHNFDAIPVVHGRDPLWEPSAQPVFVAGLAADAREVLVTSVLDAQPDYRPLFPKPSVWPFVSAVATTVLFIGSIYTPRAIVWASLPVAVAMIGWFWPNRSENRLAVARERQP</sequence>
<evidence type="ECO:0000256" key="3">
    <source>
        <dbReference type="ARBA" id="ARBA00009578"/>
    </source>
</evidence>
<keyword evidence="7 17" id="KW-0679">Respiratory chain</keyword>
<dbReference type="InterPro" id="IPR014241">
    <property type="entry name" value="Cyt_c_oxidase_su1_bac"/>
</dbReference>
<keyword evidence="8 17" id="KW-0812">Transmembrane</keyword>
<dbReference type="InterPro" id="IPR036927">
    <property type="entry name" value="Cyt_c_oxase-like_su1_sf"/>
</dbReference>
<keyword evidence="13 18" id="KW-0408">Iron</keyword>
<keyword evidence="15 18" id="KW-0472">Membrane</keyword>
<organism evidence="20 21">
    <name type="scientific">Caballeronia arvi</name>
    <dbReference type="NCBI Taxonomy" id="1777135"/>
    <lineage>
        <taxon>Bacteria</taxon>
        <taxon>Pseudomonadati</taxon>
        <taxon>Pseudomonadota</taxon>
        <taxon>Betaproteobacteria</taxon>
        <taxon>Burkholderiales</taxon>
        <taxon>Burkholderiaceae</taxon>
        <taxon>Caballeronia</taxon>
    </lineage>
</organism>
<keyword evidence="12 18" id="KW-1133">Transmembrane helix</keyword>
<dbReference type="SUPFAM" id="SSF81442">
    <property type="entry name" value="Cytochrome c oxidase subunit I-like"/>
    <property type="match status" value="1"/>
</dbReference>
<dbReference type="CDD" id="cd01662">
    <property type="entry name" value="Ubiquinol_Oxidase_I"/>
    <property type="match status" value="1"/>
</dbReference>
<dbReference type="PROSITE" id="PS00077">
    <property type="entry name" value="COX1_CUB"/>
    <property type="match status" value="1"/>
</dbReference>
<dbReference type="Proteomes" id="UP000055019">
    <property type="component" value="Unassembled WGS sequence"/>
</dbReference>
<dbReference type="GO" id="GO:0020037">
    <property type="term" value="F:heme binding"/>
    <property type="evidence" value="ECO:0007669"/>
    <property type="project" value="InterPro"/>
</dbReference>
<dbReference type="GO" id="GO:0006119">
    <property type="term" value="P:oxidative phosphorylation"/>
    <property type="evidence" value="ECO:0007669"/>
    <property type="project" value="UniProtKB-UniPathway"/>
</dbReference>
<keyword evidence="5 18" id="KW-1003">Cell membrane</keyword>
<evidence type="ECO:0000256" key="2">
    <source>
        <dbReference type="ARBA" id="ARBA00004673"/>
    </source>
</evidence>
<reference evidence="20" key="1">
    <citation type="submission" date="2016-01" db="EMBL/GenBank/DDBJ databases">
        <authorList>
            <person name="Peeters C."/>
        </authorList>
    </citation>
    <scope>NUCLEOTIDE SEQUENCE [LARGE SCALE GENOMIC DNA]</scope>
    <source>
        <strain evidence="20">LMG 29317</strain>
    </source>
</reference>
<feature type="transmembrane region" description="Helical" evidence="18">
    <location>
        <begin position="316"/>
        <end position="338"/>
    </location>
</feature>
<dbReference type="GO" id="GO:0004129">
    <property type="term" value="F:cytochrome-c oxidase activity"/>
    <property type="evidence" value="ECO:0007669"/>
    <property type="project" value="UniProtKB-EC"/>
</dbReference>
<comment type="caution">
    <text evidence="20">The sequence shown here is derived from an EMBL/GenBank/DDBJ whole genome shotgun (WGS) entry which is preliminary data.</text>
</comment>
<evidence type="ECO:0000256" key="10">
    <source>
        <dbReference type="ARBA" id="ARBA00022967"/>
    </source>
</evidence>
<dbReference type="Gene3D" id="1.20.210.10">
    <property type="entry name" value="Cytochrome c oxidase-like, subunit I domain"/>
    <property type="match status" value="1"/>
</dbReference>
<comment type="catalytic activity">
    <reaction evidence="16 18">
        <text>4 Fe(II)-[cytochrome c] + O2 + 8 H(+)(in) = 4 Fe(III)-[cytochrome c] + 2 H2O + 4 H(+)(out)</text>
        <dbReference type="Rhea" id="RHEA:11436"/>
        <dbReference type="Rhea" id="RHEA-COMP:10350"/>
        <dbReference type="Rhea" id="RHEA-COMP:14399"/>
        <dbReference type="ChEBI" id="CHEBI:15377"/>
        <dbReference type="ChEBI" id="CHEBI:15378"/>
        <dbReference type="ChEBI" id="CHEBI:15379"/>
        <dbReference type="ChEBI" id="CHEBI:29033"/>
        <dbReference type="ChEBI" id="CHEBI:29034"/>
        <dbReference type="EC" id="7.1.1.9"/>
    </reaction>
</comment>
<protein>
    <recommendedName>
        <fullName evidence="18">Cytochrome c oxidase subunit 1</fullName>
        <ecNumber evidence="18">7.1.1.9</ecNumber>
    </recommendedName>
</protein>
<dbReference type="GO" id="GO:0046872">
    <property type="term" value="F:metal ion binding"/>
    <property type="evidence" value="ECO:0007669"/>
    <property type="project" value="UniProtKB-KW"/>
</dbReference>
<dbReference type="PANTHER" id="PTHR10422">
    <property type="entry name" value="CYTOCHROME C OXIDASE SUBUNIT 1"/>
    <property type="match status" value="1"/>
</dbReference>
<comment type="pathway">
    <text evidence="2 18">Energy metabolism; oxidative phosphorylation.</text>
</comment>
<dbReference type="EC" id="7.1.1.9" evidence="18"/>
<dbReference type="PRINTS" id="PR01165">
    <property type="entry name" value="CYCOXIDASEI"/>
</dbReference>
<keyword evidence="14 18" id="KW-0186">Copper</keyword>
<feature type="transmembrane region" description="Helical" evidence="18">
    <location>
        <begin position="280"/>
        <end position="304"/>
    </location>
</feature>
<keyword evidence="6 17" id="KW-0349">Heme</keyword>
<evidence type="ECO:0000256" key="14">
    <source>
        <dbReference type="ARBA" id="ARBA00023008"/>
    </source>
</evidence>
<dbReference type="GO" id="GO:0022904">
    <property type="term" value="P:respiratory electron transport chain"/>
    <property type="evidence" value="ECO:0007669"/>
    <property type="project" value="TreeGrafter"/>
</dbReference>
<dbReference type="EMBL" id="FCOM02000113">
    <property type="protein sequence ID" value="SAL88102.1"/>
    <property type="molecule type" value="Genomic_DNA"/>
</dbReference>
<dbReference type="InterPro" id="IPR023615">
    <property type="entry name" value="Cyt_c_Oxase_su1_BS"/>
</dbReference>
<evidence type="ECO:0000256" key="13">
    <source>
        <dbReference type="ARBA" id="ARBA00023004"/>
    </source>
</evidence>
<evidence type="ECO:0000256" key="8">
    <source>
        <dbReference type="ARBA" id="ARBA00022692"/>
    </source>
</evidence>
<evidence type="ECO:0000256" key="12">
    <source>
        <dbReference type="ARBA" id="ARBA00022989"/>
    </source>
</evidence>